<dbReference type="Pfam" id="PF00246">
    <property type="entry name" value="Peptidase_M14"/>
    <property type="match status" value="1"/>
</dbReference>
<comment type="caution">
    <text evidence="5">Lacks conserved residue(s) required for the propagation of feature annotation.</text>
</comment>
<dbReference type="GO" id="GO:0006508">
    <property type="term" value="P:proteolysis"/>
    <property type="evidence" value="ECO:0007669"/>
    <property type="project" value="InterPro"/>
</dbReference>
<dbReference type="InterPro" id="IPR000834">
    <property type="entry name" value="Peptidase_M14"/>
</dbReference>
<reference evidence="8" key="2">
    <citation type="submission" date="2017-10" db="EMBL/GenBank/DDBJ databases">
        <title>Ladona fulva Genome sequencing and assembly.</title>
        <authorList>
            <person name="Murali S."/>
            <person name="Richards S."/>
            <person name="Bandaranaike D."/>
            <person name="Bellair M."/>
            <person name="Blankenburg K."/>
            <person name="Chao H."/>
            <person name="Dinh H."/>
            <person name="Doddapaneni H."/>
            <person name="Dugan-Rocha S."/>
            <person name="Elkadiri S."/>
            <person name="Gnanaolivu R."/>
            <person name="Hernandez B."/>
            <person name="Skinner E."/>
            <person name="Javaid M."/>
            <person name="Lee S."/>
            <person name="Li M."/>
            <person name="Ming W."/>
            <person name="Munidasa M."/>
            <person name="Muniz J."/>
            <person name="Nguyen L."/>
            <person name="Hughes D."/>
            <person name="Osuji N."/>
            <person name="Pu L.-L."/>
            <person name="Puazo M."/>
            <person name="Qu C."/>
            <person name="Quiroz J."/>
            <person name="Raj R."/>
            <person name="Weissenberger G."/>
            <person name="Xin Y."/>
            <person name="Zou X."/>
            <person name="Han Y."/>
            <person name="Worley K."/>
            <person name="Muzny D."/>
            <person name="Gibbs R."/>
        </authorList>
    </citation>
    <scope>NUCLEOTIDE SEQUENCE</scope>
    <source>
        <strain evidence="8">Sampled in the wild</strain>
    </source>
</reference>
<dbReference type="PANTHER" id="PTHR12756">
    <property type="entry name" value="CYTOSOLIC CARBOXYPEPTIDASE"/>
    <property type="match status" value="1"/>
</dbReference>
<dbReference type="GO" id="GO:0004181">
    <property type="term" value="F:metallocarboxypeptidase activity"/>
    <property type="evidence" value="ECO:0007669"/>
    <property type="project" value="InterPro"/>
</dbReference>
<dbReference type="InterPro" id="IPR016024">
    <property type="entry name" value="ARM-type_fold"/>
</dbReference>
<comment type="similarity">
    <text evidence="2 5">Belongs to the peptidase M14 family.</text>
</comment>
<proteinExistence type="inferred from homology"/>
<evidence type="ECO:0000256" key="4">
    <source>
        <dbReference type="ARBA" id="ARBA00026108"/>
    </source>
</evidence>
<comment type="caution">
    <text evidence="8">The sequence shown here is derived from an EMBL/GenBank/DDBJ whole genome shotgun (WGS) entry which is preliminary data.</text>
</comment>
<dbReference type="OrthoDB" id="10253041at2759"/>
<feature type="domain" description="Peptidase M14" evidence="7">
    <location>
        <begin position="685"/>
        <end position="800"/>
    </location>
</feature>
<dbReference type="Pfam" id="PF18027">
    <property type="entry name" value="Pepdidase_M14_N"/>
    <property type="match status" value="1"/>
</dbReference>
<dbReference type="PROSITE" id="PS52035">
    <property type="entry name" value="PEPTIDASE_M14"/>
    <property type="match status" value="1"/>
</dbReference>
<evidence type="ECO:0000313" key="8">
    <source>
        <dbReference type="EMBL" id="KAG8232055.1"/>
    </source>
</evidence>
<feature type="compositionally biased region" description="Polar residues" evidence="6">
    <location>
        <begin position="410"/>
        <end position="419"/>
    </location>
</feature>
<dbReference type="EC" id="3.4.17.24" evidence="4"/>
<dbReference type="EMBL" id="KZ308589">
    <property type="protein sequence ID" value="KAG8232055.1"/>
    <property type="molecule type" value="Genomic_DNA"/>
</dbReference>
<organism evidence="8 9">
    <name type="scientific">Ladona fulva</name>
    <name type="common">Scarce chaser dragonfly</name>
    <name type="synonym">Libellula fulva</name>
    <dbReference type="NCBI Taxonomy" id="123851"/>
    <lineage>
        <taxon>Eukaryota</taxon>
        <taxon>Metazoa</taxon>
        <taxon>Ecdysozoa</taxon>
        <taxon>Arthropoda</taxon>
        <taxon>Hexapoda</taxon>
        <taxon>Insecta</taxon>
        <taxon>Pterygota</taxon>
        <taxon>Palaeoptera</taxon>
        <taxon>Odonata</taxon>
        <taxon>Epiprocta</taxon>
        <taxon>Anisoptera</taxon>
        <taxon>Libelluloidea</taxon>
        <taxon>Libellulidae</taxon>
        <taxon>Ladona</taxon>
    </lineage>
</organism>
<evidence type="ECO:0000256" key="5">
    <source>
        <dbReference type="PROSITE-ProRule" id="PRU01379"/>
    </source>
</evidence>
<evidence type="ECO:0000256" key="3">
    <source>
        <dbReference type="ARBA" id="ARBA00024524"/>
    </source>
</evidence>
<dbReference type="Gene3D" id="2.60.40.3120">
    <property type="match status" value="1"/>
</dbReference>
<feature type="region of interest" description="Disordered" evidence="6">
    <location>
        <begin position="405"/>
        <end position="434"/>
    </location>
</feature>
<reference evidence="8" key="1">
    <citation type="submission" date="2013-04" db="EMBL/GenBank/DDBJ databases">
        <authorList>
            <person name="Qu J."/>
            <person name="Murali S.C."/>
            <person name="Bandaranaike D."/>
            <person name="Bellair M."/>
            <person name="Blankenburg K."/>
            <person name="Chao H."/>
            <person name="Dinh H."/>
            <person name="Doddapaneni H."/>
            <person name="Downs B."/>
            <person name="Dugan-Rocha S."/>
            <person name="Elkadiri S."/>
            <person name="Gnanaolivu R.D."/>
            <person name="Hernandez B."/>
            <person name="Javaid M."/>
            <person name="Jayaseelan J.C."/>
            <person name="Lee S."/>
            <person name="Li M."/>
            <person name="Ming W."/>
            <person name="Munidasa M."/>
            <person name="Muniz J."/>
            <person name="Nguyen L."/>
            <person name="Ongeri F."/>
            <person name="Osuji N."/>
            <person name="Pu L.-L."/>
            <person name="Puazo M."/>
            <person name="Qu C."/>
            <person name="Quiroz J."/>
            <person name="Raj R."/>
            <person name="Weissenberger G."/>
            <person name="Xin Y."/>
            <person name="Zou X."/>
            <person name="Han Y."/>
            <person name="Richards S."/>
            <person name="Worley K."/>
            <person name="Muzny D."/>
            <person name="Gibbs R."/>
        </authorList>
    </citation>
    <scope>NUCLEOTIDE SEQUENCE</scope>
    <source>
        <strain evidence="8">Sampled in the wild</strain>
    </source>
</reference>
<comment type="catalytic activity">
    <reaction evidence="3">
        <text>C-terminal L-alpha-aminoacyl-L-glutamyl-L-glutamyl-[tubulin] + H2O = C-terminal L-alpha-aminoacyl-L-glutamyl-[tubulin] + L-glutamate</text>
        <dbReference type="Rhea" id="RHEA:63792"/>
        <dbReference type="Rhea" id="RHEA-COMP:16435"/>
        <dbReference type="Rhea" id="RHEA-COMP:16436"/>
        <dbReference type="ChEBI" id="CHEBI:15377"/>
        <dbReference type="ChEBI" id="CHEBI:29985"/>
        <dbReference type="ChEBI" id="CHEBI:149555"/>
        <dbReference type="ChEBI" id="CHEBI:149556"/>
        <dbReference type="EC" id="3.4.17.24"/>
    </reaction>
    <physiologicalReaction direction="left-to-right" evidence="3">
        <dbReference type="Rhea" id="RHEA:63793"/>
    </physiologicalReaction>
</comment>
<keyword evidence="9" id="KW-1185">Reference proteome</keyword>
<dbReference type="Proteomes" id="UP000792457">
    <property type="component" value="Unassembled WGS sequence"/>
</dbReference>
<comment type="cofactor">
    <cofactor evidence="1">
        <name>Zn(2+)</name>
        <dbReference type="ChEBI" id="CHEBI:29105"/>
    </cofactor>
</comment>
<dbReference type="InterPro" id="IPR011989">
    <property type="entry name" value="ARM-like"/>
</dbReference>
<evidence type="ECO:0000256" key="2">
    <source>
        <dbReference type="ARBA" id="ARBA00005988"/>
    </source>
</evidence>
<accession>A0A8K0P1A1</accession>
<evidence type="ECO:0000256" key="1">
    <source>
        <dbReference type="ARBA" id="ARBA00001947"/>
    </source>
</evidence>
<dbReference type="InterPro" id="IPR040626">
    <property type="entry name" value="Pepdidase_M14_N"/>
</dbReference>
<dbReference type="PANTHER" id="PTHR12756:SF11">
    <property type="entry name" value="CYTOSOLIC CARBOXYPEPTIDASE 1"/>
    <property type="match status" value="1"/>
</dbReference>
<protein>
    <recommendedName>
        <fullName evidence="4">tubulin-glutamate carboxypeptidase</fullName>
        <ecNumber evidence="4">3.4.17.24</ecNumber>
    </recommendedName>
</protein>
<dbReference type="Gene3D" id="3.40.630.10">
    <property type="entry name" value="Zn peptidases"/>
    <property type="match status" value="1"/>
</dbReference>
<sequence>MLTWSEVRDTSTACSLASIIRECVVPKPGIRRNPAIGQLVHANGCRTIVKLIVEHFKDGQNAAVDQLISELICILSPVSLKDAKFSIKARLLGSVKIFCALLKNNVNHSKLVVPTLQIIKSLARNAHTSSLLLKNGALSSIEKVITTNGFQPTQKFRVAFDVLNYLSKNKICCTKLTKTSLIYHLLRVIDSAEKYEGKMRVKMCRPVLLTLQHLSGTKAGRKYIKDNNGISMLYKFCTASSEEKINDTLISKGCGVLNLCLENKDFPLENFQSPLVFSIPTEKCGNEAFEKSFMSESFDDSGDESPDEEDEEEGLINVDLDIKEDKDIVLPQRIERSVEELNQYQIYFPEMYKDSGYHCRHQSVGIIDPPKKDKLDHLYNDCIHPECNHYASYWCQPQSSKTLSHDDFKSTTVDPNHTQQGKRKSQADLPNENPLSGMKVLSDLSYQLKFRNAYSIIASKTRSIIPFVKISYPEMVGAEATTRLEPLNVKDRSVCRSKLIASVERSMNPSGLLSNVVYDLDELTKKQKSFSRELTNLDETKIGEKDQNVPHLNFESRFECGNLRKVIQTGPLEYNLILTPDVNSSKRLQWFYFEVSNMEANKAYIFNIINCEKQNSQFNFGMKPLMFSVQDAVRGQPRWIRVGTDICYYRNSYQNPENPGKTYVTTTFTITFPNQYDVCYVAYHYPYSYSSLLAHIWKMSKQTDLNNTYLKVDNLCTSLNNNPVPILTITAQEKEKNKISEREVVVLTARVHPGECNSSWVMHGVLNFLMGNSPKANDLKNKYIFKIVPMLNIDGVINGW</sequence>
<dbReference type="SUPFAM" id="SSF53187">
    <property type="entry name" value="Zn-dependent exopeptidases"/>
    <property type="match status" value="1"/>
</dbReference>
<dbReference type="SUPFAM" id="SSF48371">
    <property type="entry name" value="ARM repeat"/>
    <property type="match status" value="1"/>
</dbReference>
<name>A0A8K0P1A1_LADFU</name>
<evidence type="ECO:0000313" key="9">
    <source>
        <dbReference type="Proteomes" id="UP000792457"/>
    </source>
</evidence>
<dbReference type="Pfam" id="PF25571">
    <property type="entry name" value="TPR_CCP1_N"/>
    <property type="match status" value="1"/>
</dbReference>
<dbReference type="InterPro" id="IPR050821">
    <property type="entry name" value="Cytosolic_carboxypeptidase"/>
</dbReference>
<gene>
    <name evidence="8" type="ORF">J437_LFUL012006</name>
</gene>
<dbReference type="AlphaFoldDB" id="A0A8K0P1A1"/>
<evidence type="ECO:0000259" key="7">
    <source>
        <dbReference type="PROSITE" id="PS52035"/>
    </source>
</evidence>
<evidence type="ECO:0000256" key="6">
    <source>
        <dbReference type="SAM" id="MobiDB-lite"/>
    </source>
</evidence>
<dbReference type="GO" id="GO:0008270">
    <property type="term" value="F:zinc ion binding"/>
    <property type="evidence" value="ECO:0007669"/>
    <property type="project" value="InterPro"/>
</dbReference>
<dbReference type="Gene3D" id="1.25.10.10">
    <property type="entry name" value="Leucine-rich Repeat Variant"/>
    <property type="match status" value="1"/>
</dbReference>